<evidence type="ECO:0000313" key="2">
    <source>
        <dbReference type="EMBL" id="TQV99898.1"/>
    </source>
</evidence>
<feature type="transmembrane region" description="Helical" evidence="1">
    <location>
        <begin position="12"/>
        <end position="31"/>
    </location>
</feature>
<evidence type="ECO:0000313" key="3">
    <source>
        <dbReference type="Proteomes" id="UP000315783"/>
    </source>
</evidence>
<proteinExistence type="predicted"/>
<keyword evidence="1" id="KW-0472">Membrane</keyword>
<sequence>MHVWPPADSRSIIFFFLICSLLFPHFLYYHATGKPFEPFVLDAVSTVRYRLTALLYQIHQSSSRQLICSVPFLVDHNLTTFACRGTLPVAHCREIFLRSPLSFPLIGLLLIRLRTLMTSHLCDRTRFLAIKEIQAMNSLRPLTRQPPDRIG</sequence>
<evidence type="ECO:0000256" key="1">
    <source>
        <dbReference type="SAM" id="Phobius"/>
    </source>
</evidence>
<gene>
    <name evidence="2" type="ORF">IF1G_02113</name>
</gene>
<keyword evidence="1" id="KW-1133">Transmembrane helix</keyword>
<dbReference type="AlphaFoldDB" id="A0A545VDV9"/>
<keyword evidence="1" id="KW-0812">Transmembrane</keyword>
<reference evidence="2 3" key="1">
    <citation type="journal article" date="2019" name="Appl. Microbiol. Biotechnol.">
        <title>Genome sequence of Isaria javanica and comparative genome analysis insights into family S53 peptidase evolution in fungal entomopathogens.</title>
        <authorList>
            <person name="Lin R."/>
            <person name="Zhang X."/>
            <person name="Xin B."/>
            <person name="Zou M."/>
            <person name="Gao Y."/>
            <person name="Qin F."/>
            <person name="Hu Q."/>
            <person name="Xie B."/>
            <person name="Cheng X."/>
        </authorList>
    </citation>
    <scope>NUCLEOTIDE SEQUENCE [LARGE SCALE GENOMIC DNA]</scope>
    <source>
        <strain evidence="2 3">IJ1G</strain>
    </source>
</reference>
<dbReference type="EMBL" id="SPUK01000002">
    <property type="protein sequence ID" value="TQV99898.1"/>
    <property type="molecule type" value="Genomic_DNA"/>
</dbReference>
<organism evidence="2 3">
    <name type="scientific">Cordyceps javanica</name>
    <dbReference type="NCBI Taxonomy" id="43265"/>
    <lineage>
        <taxon>Eukaryota</taxon>
        <taxon>Fungi</taxon>
        <taxon>Dikarya</taxon>
        <taxon>Ascomycota</taxon>
        <taxon>Pezizomycotina</taxon>
        <taxon>Sordariomycetes</taxon>
        <taxon>Hypocreomycetidae</taxon>
        <taxon>Hypocreales</taxon>
        <taxon>Cordycipitaceae</taxon>
        <taxon>Cordyceps</taxon>
    </lineage>
</organism>
<name>A0A545VDV9_9HYPO</name>
<keyword evidence="3" id="KW-1185">Reference proteome</keyword>
<comment type="caution">
    <text evidence="2">The sequence shown here is derived from an EMBL/GenBank/DDBJ whole genome shotgun (WGS) entry which is preliminary data.</text>
</comment>
<protein>
    <submittedName>
        <fullName evidence="2">Uncharacterized protein</fullName>
    </submittedName>
</protein>
<dbReference type="Proteomes" id="UP000315783">
    <property type="component" value="Unassembled WGS sequence"/>
</dbReference>
<accession>A0A545VDV9</accession>